<feature type="domain" description="Cation/H+ exchanger transmembrane" evidence="10">
    <location>
        <begin position="18"/>
        <end position="379"/>
    </location>
</feature>
<keyword evidence="4" id="KW-0050">Antiport</keyword>
<feature type="transmembrane region" description="Helical" evidence="9">
    <location>
        <begin position="268"/>
        <end position="286"/>
    </location>
</feature>
<evidence type="ECO:0000256" key="4">
    <source>
        <dbReference type="ARBA" id="ARBA00022449"/>
    </source>
</evidence>
<feature type="transmembrane region" description="Helical" evidence="9">
    <location>
        <begin position="292"/>
        <end position="313"/>
    </location>
</feature>
<evidence type="ECO:0000256" key="3">
    <source>
        <dbReference type="ARBA" id="ARBA00022448"/>
    </source>
</evidence>
<keyword evidence="12" id="KW-1185">Reference proteome</keyword>
<comment type="subcellular location">
    <subcellularLocation>
        <location evidence="1">Membrane</location>
        <topology evidence="1">Multi-pass membrane protein</topology>
    </subcellularLocation>
</comment>
<comment type="similarity">
    <text evidence="2">Belongs to the monovalent cation:proton antiporter 2 (CPA2) transporter (TC 2.A.37) family.</text>
</comment>
<gene>
    <name evidence="11" type="ORF">ARHIZOSPH14_29510</name>
</gene>
<keyword evidence="7" id="KW-0406">Ion transport</keyword>
<dbReference type="GO" id="GO:0015297">
    <property type="term" value="F:antiporter activity"/>
    <property type="evidence" value="ECO:0007669"/>
    <property type="project" value="UniProtKB-KW"/>
</dbReference>
<keyword evidence="5 9" id="KW-0812">Transmembrane</keyword>
<organism evidence="11 12">
    <name type="scientific">Agromyces rhizosphaerae</name>
    <dbReference type="NCBI Taxonomy" id="88374"/>
    <lineage>
        <taxon>Bacteria</taxon>
        <taxon>Bacillati</taxon>
        <taxon>Actinomycetota</taxon>
        <taxon>Actinomycetes</taxon>
        <taxon>Micrococcales</taxon>
        <taxon>Microbacteriaceae</taxon>
        <taxon>Agromyces</taxon>
    </lineage>
</organism>
<evidence type="ECO:0000256" key="8">
    <source>
        <dbReference type="ARBA" id="ARBA00023136"/>
    </source>
</evidence>
<evidence type="ECO:0000259" key="10">
    <source>
        <dbReference type="Pfam" id="PF00999"/>
    </source>
</evidence>
<keyword evidence="3" id="KW-0813">Transport</keyword>
<dbReference type="AlphaFoldDB" id="A0A9W6FQ50"/>
<evidence type="ECO:0000313" key="11">
    <source>
        <dbReference type="EMBL" id="GLI28709.1"/>
    </source>
</evidence>
<feature type="transmembrane region" description="Helical" evidence="9">
    <location>
        <begin position="173"/>
        <end position="194"/>
    </location>
</feature>
<feature type="transmembrane region" description="Helical" evidence="9">
    <location>
        <begin position="365"/>
        <end position="384"/>
    </location>
</feature>
<dbReference type="Proteomes" id="UP001144396">
    <property type="component" value="Unassembled WGS sequence"/>
</dbReference>
<feature type="transmembrane region" description="Helical" evidence="9">
    <location>
        <begin position="146"/>
        <end position="167"/>
    </location>
</feature>
<dbReference type="Gene3D" id="1.20.1530.20">
    <property type="match status" value="1"/>
</dbReference>
<dbReference type="GO" id="GO:1902600">
    <property type="term" value="P:proton transmembrane transport"/>
    <property type="evidence" value="ECO:0007669"/>
    <property type="project" value="InterPro"/>
</dbReference>
<comment type="caution">
    <text evidence="11">The sequence shown here is derived from an EMBL/GenBank/DDBJ whole genome shotgun (WGS) entry which is preliminary data.</text>
</comment>
<proteinExistence type="inferred from homology"/>
<feature type="transmembrane region" description="Helical" evidence="9">
    <location>
        <begin position="33"/>
        <end position="54"/>
    </location>
</feature>
<reference evidence="11" key="1">
    <citation type="submission" date="2022-12" db="EMBL/GenBank/DDBJ databases">
        <title>Reference genome sequencing for broad-spectrum identification of bacterial and archaeal isolates by mass spectrometry.</title>
        <authorList>
            <person name="Sekiguchi Y."/>
            <person name="Tourlousse D.M."/>
        </authorList>
    </citation>
    <scope>NUCLEOTIDE SEQUENCE</scope>
    <source>
        <strain evidence="11">14</strain>
    </source>
</reference>
<feature type="transmembrane region" description="Helical" evidence="9">
    <location>
        <begin position="6"/>
        <end position="26"/>
    </location>
</feature>
<evidence type="ECO:0000256" key="6">
    <source>
        <dbReference type="ARBA" id="ARBA00022989"/>
    </source>
</evidence>
<feature type="transmembrane region" description="Helical" evidence="9">
    <location>
        <begin position="60"/>
        <end position="79"/>
    </location>
</feature>
<evidence type="ECO:0000256" key="2">
    <source>
        <dbReference type="ARBA" id="ARBA00005551"/>
    </source>
</evidence>
<protein>
    <submittedName>
        <fullName evidence="11">Sodium/hydrogen exchanger</fullName>
    </submittedName>
</protein>
<feature type="transmembrane region" description="Helical" evidence="9">
    <location>
        <begin position="115"/>
        <end position="134"/>
    </location>
</feature>
<evidence type="ECO:0000256" key="1">
    <source>
        <dbReference type="ARBA" id="ARBA00004141"/>
    </source>
</evidence>
<feature type="transmembrane region" description="Helical" evidence="9">
    <location>
        <begin position="215"/>
        <end position="233"/>
    </location>
</feature>
<dbReference type="PANTHER" id="PTHR43562">
    <property type="entry name" value="NAPA-TYPE SODIUM/HYDROGEN ANTIPORTER"/>
    <property type="match status" value="1"/>
</dbReference>
<accession>A0A9W6FQ50</accession>
<sequence>MEVTIGNLVIIVAVGVLAPLVARLIGTWLAIPVVVFEITLGIVVGPDLLGWVTVDDHTELVANFGLAMLFFLAGAEIDFREIRGRPLTTALAGWLVSLGAALGLSFVLAQHVGAAVFIAIALTSTALGTILPMLRDAGDLRSPFGIAVTAVGAVGEFAPLIAISIFLSGRTPLHASLVLLGFAVIAGLAIWGAARGVGAEFERLVTATLHTSGQFAVRLFMVVTITLVGVSVVLGLDMLLGAFTAGVLYRLLMNGSDEAQTKVIGSKIDAVAFGVFVPVFFIYTGVTFDLEALLASPTALALVPIFLGSFILLRGIPSLLSLPRGSNRLDRGAMVLYGATGLPIIVAVTAIGVDQGDLGSEVASALVGAGMLSVLVYPLLALWLRRKSSDAPTTGPDDDYVPTVA</sequence>
<keyword evidence="6 9" id="KW-1133">Transmembrane helix</keyword>
<name>A0A9W6FQ50_9MICO</name>
<dbReference type="InterPro" id="IPR006153">
    <property type="entry name" value="Cation/H_exchanger_TM"/>
</dbReference>
<feature type="transmembrane region" description="Helical" evidence="9">
    <location>
        <begin position="334"/>
        <end position="353"/>
    </location>
</feature>
<dbReference type="InterPro" id="IPR038770">
    <property type="entry name" value="Na+/solute_symporter_sf"/>
</dbReference>
<dbReference type="Pfam" id="PF00999">
    <property type="entry name" value="Na_H_Exchanger"/>
    <property type="match status" value="1"/>
</dbReference>
<evidence type="ECO:0000256" key="9">
    <source>
        <dbReference type="SAM" id="Phobius"/>
    </source>
</evidence>
<evidence type="ECO:0000256" key="5">
    <source>
        <dbReference type="ARBA" id="ARBA00022692"/>
    </source>
</evidence>
<dbReference type="PANTHER" id="PTHR43562:SF1">
    <property type="entry name" value="NA(+)_H(+) ANTIPORTER YJBQ-RELATED"/>
    <property type="match status" value="1"/>
</dbReference>
<evidence type="ECO:0000313" key="12">
    <source>
        <dbReference type="Proteomes" id="UP001144396"/>
    </source>
</evidence>
<dbReference type="GO" id="GO:0016020">
    <property type="term" value="C:membrane"/>
    <property type="evidence" value="ECO:0007669"/>
    <property type="project" value="UniProtKB-SubCell"/>
</dbReference>
<keyword evidence="8 9" id="KW-0472">Membrane</keyword>
<dbReference type="RefSeq" id="WP_281886331.1">
    <property type="nucleotide sequence ID" value="NZ_BSDP01000001.1"/>
</dbReference>
<feature type="transmembrane region" description="Helical" evidence="9">
    <location>
        <begin position="91"/>
        <end position="109"/>
    </location>
</feature>
<dbReference type="EMBL" id="BSDP01000001">
    <property type="protein sequence ID" value="GLI28709.1"/>
    <property type="molecule type" value="Genomic_DNA"/>
</dbReference>
<evidence type="ECO:0000256" key="7">
    <source>
        <dbReference type="ARBA" id="ARBA00023065"/>
    </source>
</evidence>